<evidence type="ECO:0000256" key="2">
    <source>
        <dbReference type="SAM" id="Phobius"/>
    </source>
</evidence>
<feature type="compositionally biased region" description="Basic and acidic residues" evidence="1">
    <location>
        <begin position="27"/>
        <end position="37"/>
    </location>
</feature>
<feature type="region of interest" description="Disordered" evidence="1">
    <location>
        <begin position="13"/>
        <end position="42"/>
    </location>
</feature>
<dbReference type="Proteomes" id="UP001281410">
    <property type="component" value="Unassembled WGS sequence"/>
</dbReference>
<sequence length="90" mass="10281">EQLSLNKRREAIQTGLESSQTQSSLEENAKAAKEEKGQAATESDNSIWILEFGYSSSACVLFIFSCFWVTAFQFLSFVIFRRFSPSLFFF</sequence>
<name>A0AAE0DWU7_9ROSI</name>
<proteinExistence type="predicted"/>
<evidence type="ECO:0000313" key="3">
    <source>
        <dbReference type="EMBL" id="KAK3193848.1"/>
    </source>
</evidence>
<gene>
    <name evidence="3" type="ORF">Dsin_025158</name>
</gene>
<keyword evidence="2" id="KW-0472">Membrane</keyword>
<feature type="non-terminal residue" evidence="3">
    <location>
        <position position="90"/>
    </location>
</feature>
<evidence type="ECO:0000256" key="1">
    <source>
        <dbReference type="SAM" id="MobiDB-lite"/>
    </source>
</evidence>
<dbReference type="AlphaFoldDB" id="A0AAE0DWU7"/>
<keyword evidence="2" id="KW-0812">Transmembrane</keyword>
<keyword evidence="2" id="KW-1133">Transmembrane helix</keyword>
<accession>A0AAE0DWU7</accession>
<protein>
    <submittedName>
        <fullName evidence="3">Uncharacterized protein</fullName>
    </submittedName>
</protein>
<dbReference type="EMBL" id="JANJYJ010000008">
    <property type="protein sequence ID" value="KAK3193848.1"/>
    <property type="molecule type" value="Genomic_DNA"/>
</dbReference>
<evidence type="ECO:0000313" key="4">
    <source>
        <dbReference type="Proteomes" id="UP001281410"/>
    </source>
</evidence>
<organism evidence="3 4">
    <name type="scientific">Dipteronia sinensis</name>
    <dbReference type="NCBI Taxonomy" id="43782"/>
    <lineage>
        <taxon>Eukaryota</taxon>
        <taxon>Viridiplantae</taxon>
        <taxon>Streptophyta</taxon>
        <taxon>Embryophyta</taxon>
        <taxon>Tracheophyta</taxon>
        <taxon>Spermatophyta</taxon>
        <taxon>Magnoliopsida</taxon>
        <taxon>eudicotyledons</taxon>
        <taxon>Gunneridae</taxon>
        <taxon>Pentapetalae</taxon>
        <taxon>rosids</taxon>
        <taxon>malvids</taxon>
        <taxon>Sapindales</taxon>
        <taxon>Sapindaceae</taxon>
        <taxon>Hippocastanoideae</taxon>
        <taxon>Acereae</taxon>
        <taxon>Dipteronia</taxon>
    </lineage>
</organism>
<keyword evidence="4" id="KW-1185">Reference proteome</keyword>
<comment type="caution">
    <text evidence="3">The sequence shown here is derived from an EMBL/GenBank/DDBJ whole genome shotgun (WGS) entry which is preliminary data.</text>
</comment>
<reference evidence="3" key="1">
    <citation type="journal article" date="2023" name="Plant J.">
        <title>Genome sequences and population genomics provide insights into the demographic history, inbreeding, and mutation load of two 'living fossil' tree species of Dipteronia.</title>
        <authorList>
            <person name="Feng Y."/>
            <person name="Comes H.P."/>
            <person name="Chen J."/>
            <person name="Zhu S."/>
            <person name="Lu R."/>
            <person name="Zhang X."/>
            <person name="Li P."/>
            <person name="Qiu J."/>
            <person name="Olsen K.M."/>
            <person name="Qiu Y."/>
        </authorList>
    </citation>
    <scope>NUCLEOTIDE SEQUENCE</scope>
    <source>
        <strain evidence="3">NBL</strain>
    </source>
</reference>
<feature type="compositionally biased region" description="Low complexity" evidence="1">
    <location>
        <begin position="13"/>
        <end position="26"/>
    </location>
</feature>
<feature type="transmembrane region" description="Helical" evidence="2">
    <location>
        <begin position="54"/>
        <end position="80"/>
    </location>
</feature>